<evidence type="ECO:0008006" key="3">
    <source>
        <dbReference type="Google" id="ProtNLM"/>
    </source>
</evidence>
<evidence type="ECO:0000313" key="1">
    <source>
        <dbReference type="EMBL" id="PHM64469.1"/>
    </source>
</evidence>
<reference evidence="1 2" key="1">
    <citation type="journal article" date="2017" name="Nat. Microbiol.">
        <title>Natural product diversity associated with the nematode symbionts Photorhabdus and Xenorhabdus.</title>
        <authorList>
            <person name="Tobias N.J."/>
            <person name="Wolff H."/>
            <person name="Djahanschiri B."/>
            <person name="Grundmann F."/>
            <person name="Kronenwerth M."/>
            <person name="Shi Y.M."/>
            <person name="Simonyi S."/>
            <person name="Grun P."/>
            <person name="Shapiro-Ilan D."/>
            <person name="Pidot S.J."/>
            <person name="Stinear T.P."/>
            <person name="Ebersberger I."/>
            <person name="Bode H.B."/>
        </authorList>
    </citation>
    <scope>NUCLEOTIDE SEQUENCE [LARGE SCALE GENOMIC DNA]</scope>
    <source>
        <strain evidence="1 2">DSM 17904</strain>
    </source>
</reference>
<organism evidence="1 2">
    <name type="scientific">Xenorhabdus stockiae</name>
    <dbReference type="NCBI Taxonomy" id="351614"/>
    <lineage>
        <taxon>Bacteria</taxon>
        <taxon>Pseudomonadati</taxon>
        <taxon>Pseudomonadota</taxon>
        <taxon>Gammaproteobacteria</taxon>
        <taxon>Enterobacterales</taxon>
        <taxon>Morganellaceae</taxon>
        <taxon>Xenorhabdus</taxon>
    </lineage>
</organism>
<accession>A0A2D0KLZ9</accession>
<dbReference type="Proteomes" id="UP000222366">
    <property type="component" value="Unassembled WGS sequence"/>
</dbReference>
<evidence type="ECO:0000313" key="2">
    <source>
        <dbReference type="Proteomes" id="UP000222366"/>
    </source>
</evidence>
<dbReference type="RefSeq" id="WP_141554519.1">
    <property type="nucleotide sequence ID" value="NZ_CAWNRH010000103.1"/>
</dbReference>
<comment type="caution">
    <text evidence="1">The sequence shown here is derived from an EMBL/GenBank/DDBJ whole genome shotgun (WGS) entry which is preliminary data.</text>
</comment>
<dbReference type="EMBL" id="NJAJ01000029">
    <property type="protein sequence ID" value="PHM64469.1"/>
    <property type="molecule type" value="Genomic_DNA"/>
</dbReference>
<sequence>MNNGNNILFKCALCCKEAKLQESHFIPKFVYKKMNEYKDKDKKIMIVDNKMDNYPVGKQIKKLLLCSNCEGILSKNGESYFAKNAFDQMLTWGFVIISHLKYKIVYQEDNSNAI</sequence>
<proteinExistence type="predicted"/>
<keyword evidence="2" id="KW-1185">Reference proteome</keyword>
<name>A0A2D0KLZ9_9GAMM</name>
<protein>
    <recommendedName>
        <fullName evidence="3">HNH endonuclease</fullName>
    </recommendedName>
</protein>
<dbReference type="AlphaFoldDB" id="A0A2D0KLZ9"/>
<gene>
    <name evidence="1" type="ORF">Xsto_03005</name>
</gene>